<reference evidence="1 2" key="1">
    <citation type="journal article" date="2023" name="Hortic Res">
        <title>The complete reference genome for grapevine (Vitis vinifera L.) genetics and breeding.</title>
        <authorList>
            <person name="Shi X."/>
            <person name="Cao S."/>
            <person name="Wang X."/>
            <person name="Huang S."/>
            <person name="Wang Y."/>
            <person name="Liu Z."/>
            <person name="Liu W."/>
            <person name="Leng X."/>
            <person name="Peng Y."/>
            <person name="Wang N."/>
            <person name="Wang Y."/>
            <person name="Ma Z."/>
            <person name="Xu X."/>
            <person name="Zhang F."/>
            <person name="Xue H."/>
            <person name="Zhong H."/>
            <person name="Wang Y."/>
            <person name="Zhang K."/>
            <person name="Velt A."/>
            <person name="Avia K."/>
            <person name="Holtgrawe D."/>
            <person name="Grimplet J."/>
            <person name="Matus J.T."/>
            <person name="Ware D."/>
            <person name="Wu X."/>
            <person name="Wang H."/>
            <person name="Liu C."/>
            <person name="Fang Y."/>
            <person name="Rustenholz C."/>
            <person name="Cheng Z."/>
            <person name="Xiao H."/>
            <person name="Zhou Y."/>
        </authorList>
    </citation>
    <scope>NUCLEOTIDE SEQUENCE [LARGE SCALE GENOMIC DNA]</scope>
    <source>
        <strain evidence="2">cv. Pinot noir / PN40024</strain>
        <tissue evidence="1">Leaf</tissue>
    </source>
</reference>
<evidence type="ECO:0000313" key="1">
    <source>
        <dbReference type="EMBL" id="WJZ89388.1"/>
    </source>
</evidence>
<protein>
    <submittedName>
        <fullName evidence="1">Uncharacterized protein</fullName>
    </submittedName>
</protein>
<accession>A0ABY9C2F7</accession>
<proteinExistence type="predicted"/>
<sequence>MVSIEFDANWSTEDDAAPSTAVFLFPESGTMEYQYDQTSNDMACKADAKLISSANASRFHLDLETMMTTHQLKTAVTSVAFSGPSPFLTSLSTSAKSDDLVGADVFIGLLSISLSNTLPGRDANDPHQTLAILNH</sequence>
<gene>
    <name evidence="1" type="ORF">VitviT2T_008611</name>
</gene>
<dbReference type="EMBL" id="CP126653">
    <property type="protein sequence ID" value="WJZ89388.1"/>
    <property type="molecule type" value="Genomic_DNA"/>
</dbReference>
<organism evidence="1 2">
    <name type="scientific">Vitis vinifera</name>
    <name type="common">Grape</name>
    <dbReference type="NCBI Taxonomy" id="29760"/>
    <lineage>
        <taxon>Eukaryota</taxon>
        <taxon>Viridiplantae</taxon>
        <taxon>Streptophyta</taxon>
        <taxon>Embryophyta</taxon>
        <taxon>Tracheophyta</taxon>
        <taxon>Spermatophyta</taxon>
        <taxon>Magnoliopsida</taxon>
        <taxon>eudicotyledons</taxon>
        <taxon>Gunneridae</taxon>
        <taxon>Pentapetalae</taxon>
        <taxon>rosids</taxon>
        <taxon>Vitales</taxon>
        <taxon>Vitaceae</taxon>
        <taxon>Viteae</taxon>
        <taxon>Vitis</taxon>
    </lineage>
</organism>
<evidence type="ECO:0000313" key="2">
    <source>
        <dbReference type="Proteomes" id="UP001227230"/>
    </source>
</evidence>
<name>A0ABY9C2F7_VITVI</name>
<dbReference type="Proteomes" id="UP001227230">
    <property type="component" value="Chromosome 6"/>
</dbReference>
<keyword evidence="2" id="KW-1185">Reference proteome</keyword>